<keyword evidence="2" id="KW-1133">Transmembrane helix</keyword>
<feature type="transmembrane region" description="Helical" evidence="2">
    <location>
        <begin position="34"/>
        <end position="54"/>
    </location>
</feature>
<dbReference type="AlphaFoldDB" id="A0A318RGK6"/>
<comment type="caution">
    <text evidence="3">The sequence shown here is derived from an EMBL/GenBank/DDBJ whole genome shotgun (WGS) entry which is preliminary data.</text>
</comment>
<gene>
    <name evidence="3" type="ORF">DFR67_11648</name>
</gene>
<evidence type="ECO:0000256" key="1">
    <source>
        <dbReference type="SAM" id="MobiDB-lite"/>
    </source>
</evidence>
<sequence>MNAPSPRARRPINAASPVPPRVRGNNHARRRFRVALIFAAALVLTLIMIAISLAF</sequence>
<accession>A0A318RGK6</accession>
<evidence type="ECO:0000313" key="4">
    <source>
        <dbReference type="Proteomes" id="UP000247591"/>
    </source>
</evidence>
<dbReference type="Proteomes" id="UP000247591">
    <property type="component" value="Unassembled WGS sequence"/>
</dbReference>
<keyword evidence="4" id="KW-1185">Reference proteome</keyword>
<organism evidence="3 4">
    <name type="scientific">Williamsia limnetica</name>
    <dbReference type="NCBI Taxonomy" id="882452"/>
    <lineage>
        <taxon>Bacteria</taxon>
        <taxon>Bacillati</taxon>
        <taxon>Actinomycetota</taxon>
        <taxon>Actinomycetes</taxon>
        <taxon>Mycobacteriales</taxon>
        <taxon>Nocardiaceae</taxon>
        <taxon>Williamsia</taxon>
    </lineage>
</organism>
<evidence type="ECO:0000313" key="3">
    <source>
        <dbReference type="EMBL" id="PYE13494.1"/>
    </source>
</evidence>
<name>A0A318RGK6_WILLI</name>
<keyword evidence="2" id="KW-0812">Transmembrane</keyword>
<keyword evidence="2" id="KW-0472">Membrane</keyword>
<proteinExistence type="predicted"/>
<dbReference type="RefSeq" id="WP_158540018.1">
    <property type="nucleotide sequence ID" value="NZ_QJSP01000016.1"/>
</dbReference>
<reference evidence="3 4" key="1">
    <citation type="submission" date="2018-06" db="EMBL/GenBank/DDBJ databases">
        <title>Genomic Encyclopedia of Type Strains, Phase IV (KMG-IV): sequencing the most valuable type-strain genomes for metagenomic binning, comparative biology and taxonomic classification.</title>
        <authorList>
            <person name="Goeker M."/>
        </authorList>
    </citation>
    <scope>NUCLEOTIDE SEQUENCE [LARGE SCALE GENOMIC DNA]</scope>
    <source>
        <strain evidence="3 4">DSM 45521</strain>
    </source>
</reference>
<evidence type="ECO:0000256" key="2">
    <source>
        <dbReference type="SAM" id="Phobius"/>
    </source>
</evidence>
<dbReference type="EMBL" id="QJSP01000016">
    <property type="protein sequence ID" value="PYE13494.1"/>
    <property type="molecule type" value="Genomic_DNA"/>
</dbReference>
<feature type="region of interest" description="Disordered" evidence="1">
    <location>
        <begin position="1"/>
        <end position="24"/>
    </location>
</feature>
<protein>
    <submittedName>
        <fullName evidence="3">Uncharacterized protein</fullName>
    </submittedName>
</protein>